<feature type="region of interest" description="Disordered" evidence="4">
    <location>
        <begin position="630"/>
        <end position="676"/>
    </location>
</feature>
<dbReference type="EMBL" id="DS268407">
    <property type="protein sequence ID" value="EFO82615.1"/>
    <property type="molecule type" value="Genomic_DNA"/>
</dbReference>
<protein>
    <submittedName>
        <fullName evidence="8">CRE-MEC-18 protein</fullName>
    </submittedName>
</protein>
<dbReference type="AlphaFoldDB" id="E3LEK6"/>
<evidence type="ECO:0000313" key="8">
    <source>
        <dbReference type="EMBL" id="EFO82615.1"/>
    </source>
</evidence>
<dbReference type="STRING" id="31234.E3LEK6"/>
<name>E3LEK6_CAERE</name>
<dbReference type="Gene3D" id="3.40.50.12780">
    <property type="entry name" value="N-terminal domain of ligase-like"/>
    <property type="match status" value="1"/>
</dbReference>
<dbReference type="PANTHER" id="PTHR24096">
    <property type="entry name" value="LONG-CHAIN-FATTY-ACID--COA LIGASE"/>
    <property type="match status" value="1"/>
</dbReference>
<feature type="region of interest" description="Disordered" evidence="4">
    <location>
        <begin position="226"/>
        <end position="254"/>
    </location>
</feature>
<dbReference type="Pfam" id="PF13193">
    <property type="entry name" value="AMP-binding_C"/>
    <property type="match status" value="1"/>
</dbReference>
<dbReference type="OrthoDB" id="10253869at2759"/>
<dbReference type="FunFam" id="3.30.300.30:FF:000007">
    <property type="entry name" value="4-coumarate--CoA ligase 2"/>
    <property type="match status" value="1"/>
</dbReference>
<dbReference type="PROSITE" id="PS00455">
    <property type="entry name" value="AMP_BINDING"/>
    <property type="match status" value="1"/>
</dbReference>
<dbReference type="eggNOG" id="KOG1176">
    <property type="taxonomic scope" value="Eukaryota"/>
</dbReference>
<accession>E3LEK6</accession>
<feature type="domain" description="AMP-dependent synthetase/ligase" evidence="6">
    <location>
        <begin position="54"/>
        <end position="487"/>
    </location>
</feature>
<dbReference type="OMA" id="QFMQKAD"/>
<dbReference type="GO" id="GO:0005777">
    <property type="term" value="C:peroxisome"/>
    <property type="evidence" value="ECO:0007669"/>
    <property type="project" value="UniProtKB-SubCell"/>
</dbReference>
<sequence>MEIQNPFQISWDKTTAQSFHDYFFAKISAHGSNLAIVSFLVRICENLGIQVDVDTGKQWRYSEIRNWCEMCATRLKELQVTSNSRVAVITGTTGQAIFVHLACSIIGCSAVVVNGWSAVGNVFLRQYDTNYTNSDEIWTLVDLSEATHLIVENQFMQKADDVRRKAQMRGGGRIKHVRQIEDVLTAERINVDSARKRPPLVKEISLAKINLGAVLAEDISDLTSPVSEISGQSKEMNGDVDSGGQDGDDVQTPVQPLSGQNPMLILFTSGTTGLAKAAELSHRSLIINIQQISLPLFGPVQAKERFLLPLSIAHIFGVVSAYYALINGASLYLISKQSNKLLMDTLVSNQVTFGYSSDLSILSYFQINVMHITPAFVHWMATEAMVDDYKAPHLRSVLCAGAPIDSNLANTMKCRLNIKDFRQSFGMTELGGICTMSPYQDDKIESVGNPLPGMLFKVVNWETKQLCPPRQPGQIIVLGPQVAPCYYKNPKATSELFDSTGFVKTGDAGFYDEVGRIYVLDRIKDIIKCKGTLICPSEVELVLRAHPGIDDCAVVGRQDHVTGEVPAAFVVKNSAHPLLASAEVRQYVSGKIATFKELRGGVFFISEIPRSVCGKILRRNLRQFWDRERTNSKVDSLTNKEGAKTAGVSKGAPVKKTNGSSTPSKRPPSAGRPPKK</sequence>
<evidence type="ECO:0000256" key="5">
    <source>
        <dbReference type="SAM" id="Phobius"/>
    </source>
</evidence>
<dbReference type="GO" id="GO:0050976">
    <property type="term" value="P:detection of mechanical stimulus involved in sensory perception of touch"/>
    <property type="evidence" value="ECO:0007669"/>
    <property type="project" value="EnsemblMetazoa"/>
</dbReference>
<keyword evidence="9" id="KW-1185">Reference proteome</keyword>
<comment type="subcellular location">
    <subcellularLocation>
        <location evidence="1">Peroxisome</location>
    </subcellularLocation>
</comment>
<dbReference type="PANTHER" id="PTHR24096:SF168">
    <property type="entry name" value="AMP-BINDING DOMAIN-CONTAINING PROTEIN"/>
    <property type="match status" value="1"/>
</dbReference>
<dbReference type="GO" id="GO:0043005">
    <property type="term" value="C:neuron projection"/>
    <property type="evidence" value="ECO:0007669"/>
    <property type="project" value="EnsemblMetazoa"/>
</dbReference>
<dbReference type="Proteomes" id="UP000008281">
    <property type="component" value="Unassembled WGS sequence"/>
</dbReference>
<evidence type="ECO:0000256" key="1">
    <source>
        <dbReference type="ARBA" id="ARBA00004275"/>
    </source>
</evidence>
<dbReference type="GO" id="GO:0007638">
    <property type="term" value="P:mechanosensory behavior"/>
    <property type="evidence" value="ECO:0007669"/>
    <property type="project" value="EnsemblMetazoa"/>
</dbReference>
<organism evidence="9">
    <name type="scientific">Caenorhabditis remanei</name>
    <name type="common">Caenorhabditis vulgaris</name>
    <dbReference type="NCBI Taxonomy" id="31234"/>
    <lineage>
        <taxon>Eukaryota</taxon>
        <taxon>Metazoa</taxon>
        <taxon>Ecdysozoa</taxon>
        <taxon>Nematoda</taxon>
        <taxon>Chromadorea</taxon>
        <taxon>Rhabditida</taxon>
        <taxon>Rhabditina</taxon>
        <taxon>Rhabditomorpha</taxon>
        <taxon>Rhabditoidea</taxon>
        <taxon>Rhabditidae</taxon>
        <taxon>Peloderinae</taxon>
        <taxon>Caenorhabditis</taxon>
    </lineage>
</organism>
<dbReference type="InParanoid" id="E3LEK6"/>
<reference evidence="8" key="1">
    <citation type="submission" date="2007-07" db="EMBL/GenBank/DDBJ databases">
        <title>PCAP assembly of the Caenorhabditis remanei genome.</title>
        <authorList>
            <consortium name="The Caenorhabditis remanei Sequencing Consortium"/>
            <person name="Wilson R.K."/>
        </authorList>
    </citation>
    <scope>NUCLEOTIDE SEQUENCE [LARGE SCALE GENOMIC DNA]</scope>
    <source>
        <strain evidence="8">PB4641</strain>
    </source>
</reference>
<dbReference type="GO" id="GO:0016405">
    <property type="term" value="F:CoA-ligase activity"/>
    <property type="evidence" value="ECO:0007669"/>
    <property type="project" value="TreeGrafter"/>
</dbReference>
<dbReference type="FunCoup" id="E3LEK6">
    <property type="interactions" value="1"/>
</dbReference>
<gene>
    <name evidence="8" type="primary">Cre-mec-18</name>
    <name evidence="8" type="ORF">CRE_00336</name>
</gene>
<keyword evidence="5" id="KW-1133">Transmembrane helix</keyword>
<dbReference type="HOGENOM" id="CLU_000022_59_2_1"/>
<dbReference type="Pfam" id="PF00501">
    <property type="entry name" value="AMP-binding"/>
    <property type="match status" value="1"/>
</dbReference>
<dbReference type="Gene3D" id="3.30.300.30">
    <property type="match status" value="1"/>
</dbReference>
<dbReference type="InterPro" id="IPR000873">
    <property type="entry name" value="AMP-dep_synth/lig_dom"/>
</dbReference>
<feature type="compositionally biased region" description="Polar residues" evidence="4">
    <location>
        <begin position="226"/>
        <end position="235"/>
    </location>
</feature>
<evidence type="ECO:0000259" key="7">
    <source>
        <dbReference type="Pfam" id="PF13193"/>
    </source>
</evidence>
<dbReference type="InterPro" id="IPR045851">
    <property type="entry name" value="AMP-bd_C_sf"/>
</dbReference>
<feature type="transmembrane region" description="Helical" evidence="5">
    <location>
        <begin position="306"/>
        <end position="334"/>
    </location>
</feature>
<evidence type="ECO:0000256" key="4">
    <source>
        <dbReference type="SAM" id="MobiDB-lite"/>
    </source>
</evidence>
<dbReference type="GO" id="GO:0043025">
    <property type="term" value="C:neuronal cell body"/>
    <property type="evidence" value="ECO:0007669"/>
    <property type="project" value="EnsemblMetazoa"/>
</dbReference>
<keyword evidence="5" id="KW-0472">Membrane</keyword>
<comment type="similarity">
    <text evidence="2">Belongs to the ATP-dependent AMP-binding enzyme family.</text>
</comment>
<evidence type="ECO:0000313" key="9">
    <source>
        <dbReference type="Proteomes" id="UP000008281"/>
    </source>
</evidence>
<evidence type="ECO:0000259" key="6">
    <source>
        <dbReference type="Pfam" id="PF00501"/>
    </source>
</evidence>
<dbReference type="InterPro" id="IPR042099">
    <property type="entry name" value="ANL_N_sf"/>
</dbReference>
<keyword evidence="3" id="KW-0576">Peroxisome</keyword>
<evidence type="ECO:0000256" key="2">
    <source>
        <dbReference type="ARBA" id="ARBA00006432"/>
    </source>
</evidence>
<dbReference type="InterPro" id="IPR025110">
    <property type="entry name" value="AMP-bd_C"/>
</dbReference>
<proteinExistence type="inferred from homology"/>
<dbReference type="InterPro" id="IPR020845">
    <property type="entry name" value="AMP-binding_CS"/>
</dbReference>
<feature type="domain" description="AMP-binding enzyme C-terminal" evidence="7">
    <location>
        <begin position="538"/>
        <end position="615"/>
    </location>
</feature>
<dbReference type="CDD" id="cd05911">
    <property type="entry name" value="Firefly_Luc_like"/>
    <property type="match status" value="1"/>
</dbReference>
<evidence type="ECO:0000256" key="3">
    <source>
        <dbReference type="ARBA" id="ARBA00023140"/>
    </source>
</evidence>
<keyword evidence="5" id="KW-0812">Transmembrane</keyword>
<dbReference type="SUPFAM" id="SSF56801">
    <property type="entry name" value="Acetyl-CoA synthetase-like"/>
    <property type="match status" value="1"/>
</dbReference>